<protein>
    <submittedName>
        <fullName evidence="1">Uncharacterized protein</fullName>
    </submittedName>
</protein>
<sequence length="56" mass="6438">MIHTQTPEKLAQQQKLDRELAAVLMAISVTTRSIARNIHLLSMQRHVKGVNPYDKR</sequence>
<dbReference type="EMBL" id="CACRUX010000063">
    <property type="protein sequence ID" value="VYU32190.1"/>
    <property type="molecule type" value="Genomic_DNA"/>
</dbReference>
<dbReference type="RefSeq" id="WP_009014575.1">
    <property type="nucleotide sequence ID" value="NZ_CACRUX010000063.1"/>
</dbReference>
<dbReference type="AlphaFoldDB" id="A0A6N3DTE3"/>
<organism evidence="1">
    <name type="scientific">Veillonella ratti</name>
    <dbReference type="NCBI Taxonomy" id="103892"/>
    <lineage>
        <taxon>Bacteria</taxon>
        <taxon>Bacillati</taxon>
        <taxon>Bacillota</taxon>
        <taxon>Negativicutes</taxon>
        <taxon>Veillonellales</taxon>
        <taxon>Veillonellaceae</taxon>
        <taxon>Veillonella</taxon>
    </lineage>
</organism>
<dbReference type="GeneID" id="92879187"/>
<gene>
    <name evidence="1" type="ORF">VRLFYP33_01731</name>
</gene>
<proteinExistence type="predicted"/>
<name>A0A6N3DTE3_9FIRM</name>
<evidence type="ECO:0000313" key="1">
    <source>
        <dbReference type="EMBL" id="VYU32190.1"/>
    </source>
</evidence>
<reference evidence="1" key="1">
    <citation type="submission" date="2019-11" db="EMBL/GenBank/DDBJ databases">
        <authorList>
            <person name="Feng L."/>
        </authorList>
    </citation>
    <scope>NUCLEOTIDE SEQUENCE</scope>
    <source>
        <strain evidence="1">VrattiLFYP33</strain>
    </source>
</reference>
<accession>A0A6N3DTE3</accession>